<accession>A0ABV2QB75</accession>
<protein>
    <submittedName>
        <fullName evidence="2">FtsH-binding integral membrane protein</fullName>
    </submittedName>
</protein>
<evidence type="ECO:0000313" key="2">
    <source>
        <dbReference type="EMBL" id="MET4578284.1"/>
    </source>
</evidence>
<evidence type="ECO:0000313" key="3">
    <source>
        <dbReference type="Proteomes" id="UP001549320"/>
    </source>
</evidence>
<sequence>MSLFTIAGLILSTLACLCFYAASPHQKLWAKAWPSGLAYTACLGLLVASWLAFAQDMRPLTTAFALVTTLMLALSVLPYVGALVSGRG</sequence>
<dbReference type="EMBL" id="JBEPSH010000006">
    <property type="protein sequence ID" value="MET4578284.1"/>
    <property type="molecule type" value="Genomic_DNA"/>
</dbReference>
<evidence type="ECO:0000256" key="1">
    <source>
        <dbReference type="SAM" id="Phobius"/>
    </source>
</evidence>
<feature type="transmembrane region" description="Helical" evidence="1">
    <location>
        <begin position="60"/>
        <end position="80"/>
    </location>
</feature>
<keyword evidence="1" id="KW-1133">Transmembrane helix</keyword>
<gene>
    <name evidence="2" type="ORF">ABIE13_003400</name>
</gene>
<keyword evidence="3" id="KW-1185">Reference proteome</keyword>
<feature type="transmembrane region" description="Helical" evidence="1">
    <location>
        <begin position="37"/>
        <end position="53"/>
    </location>
</feature>
<keyword evidence="1" id="KW-0472">Membrane</keyword>
<reference evidence="2 3" key="1">
    <citation type="submission" date="2024-06" db="EMBL/GenBank/DDBJ databases">
        <title>Sorghum-associated microbial communities from plants grown in Nebraska, USA.</title>
        <authorList>
            <person name="Schachtman D."/>
        </authorList>
    </citation>
    <scope>NUCLEOTIDE SEQUENCE [LARGE SCALE GENOMIC DNA]</scope>
    <source>
        <strain evidence="2 3">2709</strain>
    </source>
</reference>
<dbReference type="RefSeq" id="WP_354445382.1">
    <property type="nucleotide sequence ID" value="NZ_JBEPSH010000006.1"/>
</dbReference>
<proteinExistence type="predicted"/>
<comment type="caution">
    <text evidence="2">The sequence shown here is derived from an EMBL/GenBank/DDBJ whole genome shotgun (WGS) entry which is preliminary data.</text>
</comment>
<dbReference type="Proteomes" id="UP001549320">
    <property type="component" value="Unassembled WGS sequence"/>
</dbReference>
<organism evidence="2 3">
    <name type="scientific">Ottowia thiooxydans</name>
    <dbReference type="NCBI Taxonomy" id="219182"/>
    <lineage>
        <taxon>Bacteria</taxon>
        <taxon>Pseudomonadati</taxon>
        <taxon>Pseudomonadota</taxon>
        <taxon>Betaproteobacteria</taxon>
        <taxon>Burkholderiales</taxon>
        <taxon>Comamonadaceae</taxon>
        <taxon>Ottowia</taxon>
    </lineage>
</organism>
<keyword evidence="1" id="KW-0812">Transmembrane</keyword>
<name>A0ABV2QB75_9BURK</name>